<dbReference type="RefSeq" id="WP_114642284.1">
    <property type="nucleotide sequence ID" value="NZ_JAACIO010000012.1"/>
</dbReference>
<protein>
    <submittedName>
        <fullName evidence="1">Lipopolysaccharide biosynthesis protein</fullName>
    </submittedName>
</protein>
<accession>A0ABX9KH51</accession>
<dbReference type="InterPro" id="IPR009330">
    <property type="entry name" value="LipoPS_heptP_kinase"/>
</dbReference>
<evidence type="ECO:0000313" key="2">
    <source>
        <dbReference type="Proteomes" id="UP000263486"/>
    </source>
</evidence>
<reference evidence="1 2" key="1">
    <citation type="submission" date="2018-08" db="EMBL/GenBank/DDBJ databases">
        <title>Draft genome sequence of Psychrilyobacter sp. strain SD5 isolated from Black Sea water.</title>
        <authorList>
            <person name="Yadav S."/>
            <person name="Villanueva L."/>
            <person name="Damste J.S.S."/>
        </authorList>
    </citation>
    <scope>NUCLEOTIDE SEQUENCE [LARGE SCALE GENOMIC DNA]</scope>
    <source>
        <strain evidence="1 2">SD5</strain>
    </source>
</reference>
<proteinExistence type="predicted"/>
<organism evidence="1 2">
    <name type="scientific">Psychrilyobacter piezotolerans</name>
    <dbReference type="NCBI Taxonomy" id="2293438"/>
    <lineage>
        <taxon>Bacteria</taxon>
        <taxon>Fusobacteriati</taxon>
        <taxon>Fusobacteriota</taxon>
        <taxon>Fusobacteriia</taxon>
        <taxon>Fusobacteriales</taxon>
        <taxon>Fusobacteriaceae</taxon>
        <taxon>Psychrilyobacter</taxon>
    </lineage>
</organism>
<keyword evidence="2" id="KW-1185">Reference proteome</keyword>
<dbReference type="Gene3D" id="1.10.510.10">
    <property type="entry name" value="Transferase(Phosphotransferase) domain 1"/>
    <property type="match status" value="1"/>
</dbReference>
<dbReference type="SUPFAM" id="SSF56112">
    <property type="entry name" value="Protein kinase-like (PK-like)"/>
    <property type="match status" value="1"/>
</dbReference>
<gene>
    <name evidence="1" type="ORF">DYH56_07705</name>
</gene>
<dbReference type="Pfam" id="PF06176">
    <property type="entry name" value="WaaY"/>
    <property type="match status" value="1"/>
</dbReference>
<comment type="caution">
    <text evidence="1">The sequence shown here is derived from an EMBL/GenBank/DDBJ whole genome shotgun (WGS) entry which is preliminary data.</text>
</comment>
<name>A0ABX9KH51_9FUSO</name>
<dbReference type="Proteomes" id="UP000263486">
    <property type="component" value="Unassembled WGS sequence"/>
</dbReference>
<sequence length="225" mass="26807">MKTKKNNDITIYYKDEKYLKILDNLEKLKIEKVFKDDNRSKVSLFTFEGEKLVFKVPREKNSRKWQRFLSIFRGAESYREFIQAEKIHKAGLLTYKPILAFEKRKYGFVVDSYFICGYLSGETGSIKHLKVIKNELDKIHRSGYLHGDSQLVNFIIDNKHVYIIDSKFSKNKYGKFGARYEYIYLEESCPGDIDYEKNDIYYRGAKGLNNFLHWWGRVRKKLKGK</sequence>
<evidence type="ECO:0000313" key="1">
    <source>
        <dbReference type="EMBL" id="REI41307.1"/>
    </source>
</evidence>
<dbReference type="InterPro" id="IPR011009">
    <property type="entry name" value="Kinase-like_dom_sf"/>
</dbReference>
<dbReference type="EMBL" id="QUAJ01000011">
    <property type="protein sequence ID" value="REI41307.1"/>
    <property type="molecule type" value="Genomic_DNA"/>
</dbReference>